<dbReference type="AlphaFoldDB" id="A0A915IMA1"/>
<keyword evidence="4" id="KW-0342">GTP-binding</keyword>
<protein>
    <submittedName>
        <fullName evidence="8">Uncharacterized protein</fullName>
    </submittedName>
</protein>
<keyword evidence="4" id="KW-0547">Nucleotide-binding</keyword>
<dbReference type="PANTHER" id="PTHR46149">
    <property type="entry name" value="MIP08469P"/>
    <property type="match status" value="1"/>
</dbReference>
<evidence type="ECO:0000256" key="2">
    <source>
        <dbReference type="ARBA" id="ARBA00022475"/>
    </source>
</evidence>
<dbReference type="OMA" id="REQRNDY"/>
<dbReference type="Proteomes" id="UP000887565">
    <property type="component" value="Unplaced"/>
</dbReference>
<accession>A0A915IMA1</accession>
<keyword evidence="7" id="KW-1185">Reference proteome</keyword>
<keyword evidence="3" id="KW-0488">Methylation</keyword>
<dbReference type="InterPro" id="IPR027417">
    <property type="entry name" value="P-loop_NTPase"/>
</dbReference>
<dbReference type="PRINTS" id="PR00449">
    <property type="entry name" value="RASTRNSFRMNG"/>
</dbReference>
<dbReference type="SMART" id="SM00173">
    <property type="entry name" value="RAS"/>
    <property type="match status" value="1"/>
</dbReference>
<proteinExistence type="predicted"/>
<reference evidence="8" key="1">
    <citation type="submission" date="2022-11" db="UniProtKB">
        <authorList>
            <consortium name="WormBaseParasite"/>
        </authorList>
    </citation>
    <scope>IDENTIFICATION</scope>
</reference>
<dbReference type="SUPFAM" id="SSF52540">
    <property type="entry name" value="P-loop containing nucleoside triphosphate hydrolases"/>
    <property type="match status" value="1"/>
</dbReference>
<dbReference type="GO" id="GO:0003924">
    <property type="term" value="F:GTPase activity"/>
    <property type="evidence" value="ECO:0007669"/>
    <property type="project" value="InterPro"/>
</dbReference>
<dbReference type="WBParaSite" id="nRc.2.0.1.t14930-RA">
    <property type="protein sequence ID" value="nRc.2.0.1.t14930-RA"/>
    <property type="gene ID" value="nRc.2.0.1.g14930"/>
</dbReference>
<name>A0A915IMA1_ROMCU</name>
<dbReference type="PANTHER" id="PTHR46149:SF7">
    <property type="entry name" value="GTP-BINDING PROTEIN DI-RAS2"/>
    <property type="match status" value="1"/>
</dbReference>
<evidence type="ECO:0000313" key="8">
    <source>
        <dbReference type="WBParaSite" id="nRc.2.0.1.t14930-RA"/>
    </source>
</evidence>
<keyword evidence="5" id="KW-0472">Membrane</keyword>
<dbReference type="PROSITE" id="PS51421">
    <property type="entry name" value="RAS"/>
    <property type="match status" value="1"/>
</dbReference>
<comment type="subcellular location">
    <subcellularLocation>
        <location evidence="1">Cell membrane</location>
        <topology evidence="1">Lipid-anchor</topology>
    </subcellularLocation>
</comment>
<evidence type="ECO:0000256" key="5">
    <source>
        <dbReference type="ARBA" id="ARBA00023136"/>
    </source>
</evidence>
<organism evidence="7 8">
    <name type="scientific">Romanomermis culicivorax</name>
    <name type="common">Nematode worm</name>
    <dbReference type="NCBI Taxonomy" id="13658"/>
    <lineage>
        <taxon>Eukaryota</taxon>
        <taxon>Metazoa</taxon>
        <taxon>Ecdysozoa</taxon>
        <taxon>Nematoda</taxon>
        <taxon>Enoplea</taxon>
        <taxon>Dorylaimia</taxon>
        <taxon>Mermithida</taxon>
        <taxon>Mermithoidea</taxon>
        <taxon>Mermithidae</taxon>
        <taxon>Romanomermis</taxon>
    </lineage>
</organism>
<evidence type="ECO:0000256" key="1">
    <source>
        <dbReference type="ARBA" id="ARBA00004193"/>
    </source>
</evidence>
<dbReference type="Gene3D" id="3.40.50.300">
    <property type="entry name" value="P-loop containing nucleotide triphosphate hydrolases"/>
    <property type="match status" value="1"/>
</dbReference>
<dbReference type="GO" id="GO:0005525">
    <property type="term" value="F:GTP binding"/>
    <property type="evidence" value="ECO:0007669"/>
    <property type="project" value="UniProtKB-KW"/>
</dbReference>
<dbReference type="InterPro" id="IPR001806">
    <property type="entry name" value="Small_GTPase"/>
</dbReference>
<keyword evidence="6" id="KW-0449">Lipoprotein</keyword>
<dbReference type="InterPro" id="IPR052236">
    <property type="entry name" value="Small_GTPase_RasD"/>
</dbReference>
<dbReference type="Pfam" id="PF00071">
    <property type="entry name" value="Ras"/>
    <property type="match status" value="1"/>
</dbReference>
<evidence type="ECO:0000256" key="4">
    <source>
        <dbReference type="ARBA" id="ARBA00023134"/>
    </source>
</evidence>
<dbReference type="GO" id="GO:0005886">
    <property type="term" value="C:plasma membrane"/>
    <property type="evidence" value="ECO:0007669"/>
    <property type="project" value="UniProtKB-SubCell"/>
</dbReference>
<evidence type="ECO:0000256" key="3">
    <source>
        <dbReference type="ARBA" id="ARBA00022481"/>
    </source>
</evidence>
<evidence type="ECO:0000256" key="6">
    <source>
        <dbReference type="ARBA" id="ARBA00023288"/>
    </source>
</evidence>
<sequence>MGGENLDRYRLVILGSSKCGKTSIIRRYLHHTFSPKYRETVEDIYAKDFRANGNILPLNFYDTNFNYPDMRRVSISAANAFLLVFAVDDVNSFKEVTKIVVIRNV</sequence>
<keyword evidence="2" id="KW-1003">Cell membrane</keyword>
<evidence type="ECO:0000313" key="7">
    <source>
        <dbReference type="Proteomes" id="UP000887565"/>
    </source>
</evidence>